<dbReference type="Proteomes" id="UP000346198">
    <property type="component" value="Unassembled WGS sequence"/>
</dbReference>
<dbReference type="EMBL" id="CAAHFH010000003">
    <property type="protein sequence ID" value="VGO23025.1"/>
    <property type="molecule type" value="Genomic_DNA"/>
</dbReference>
<dbReference type="GO" id="GO:0035312">
    <property type="term" value="F:5'-3' DNA exonuclease activity"/>
    <property type="evidence" value="ECO:0007669"/>
    <property type="project" value="TreeGrafter"/>
</dbReference>
<dbReference type="Gene3D" id="3.20.20.140">
    <property type="entry name" value="Metal-dependent hydrolases"/>
    <property type="match status" value="2"/>
</dbReference>
<accession>A0A6C2URU5</accession>
<name>A0A6C2URU5_9BACT</name>
<dbReference type="GO" id="GO:0004534">
    <property type="term" value="F:5'-3' RNA exonuclease activity"/>
    <property type="evidence" value="ECO:0007669"/>
    <property type="project" value="TreeGrafter"/>
</dbReference>
<evidence type="ECO:0000259" key="1">
    <source>
        <dbReference type="Pfam" id="PF02811"/>
    </source>
</evidence>
<protein>
    <recommendedName>
        <fullName evidence="1">PHP domain-containing protein</fullName>
    </recommendedName>
</protein>
<dbReference type="AlphaFoldDB" id="A0A6C2URU5"/>
<dbReference type="PANTHER" id="PTHR42924">
    <property type="entry name" value="EXONUCLEASE"/>
    <property type="match status" value="1"/>
</dbReference>
<dbReference type="InterPro" id="IPR004013">
    <property type="entry name" value="PHP_dom"/>
</dbReference>
<sequence>MSYENLNAASVEERLAAVRALGEDCKQGVVQTEEVNNHVHSIYSFSPYSPTMIAVKAAEAGLRTVGIMDHDSVSGCAEFLEACKAVNIAGTAGFEMRVNMNGTSMEGRKTNNPDEPNITYIALHGIPATQFQALEDFLKPVHETRIARDRKEVDKLNAVLAERGAPTLDFDADVLAISEAANGGSITERHILYALSLKLIEAHGKGRPLVDFVEGPLQVPMAGPLRDLLLDVDNPHYAYDLLGAFKASLVPEFFIVSEYDECVSVYDAVKFANEIGAIPAYAYLGDVGESPTGDKKAEKFEDDFLDELVAELATIGFKAITYMPPRNTKEQMARLQQLCKANGLMEISGVDINSSRQSFNCPILLEPMFAHLADAAWALIAHEKLAAADPKLALFNPENPLASQSLEERIAKYADVGKRMDHSQPEKAIELL</sequence>
<dbReference type="PANTHER" id="PTHR42924:SF3">
    <property type="entry name" value="POLYMERASE_HISTIDINOL PHOSPHATASE N-TERMINAL DOMAIN-CONTAINING PROTEIN"/>
    <property type="match status" value="1"/>
</dbReference>
<dbReference type="SUPFAM" id="SSF89550">
    <property type="entry name" value="PHP domain-like"/>
    <property type="match status" value="1"/>
</dbReference>
<organism evidence="2 3">
    <name type="scientific">Pontiella sulfatireligans</name>
    <dbReference type="NCBI Taxonomy" id="2750658"/>
    <lineage>
        <taxon>Bacteria</taxon>
        <taxon>Pseudomonadati</taxon>
        <taxon>Kiritimatiellota</taxon>
        <taxon>Kiritimatiellia</taxon>
        <taxon>Kiritimatiellales</taxon>
        <taxon>Pontiellaceae</taxon>
        <taxon>Pontiella</taxon>
    </lineage>
</organism>
<evidence type="ECO:0000313" key="2">
    <source>
        <dbReference type="EMBL" id="VGO23025.1"/>
    </source>
</evidence>
<evidence type="ECO:0000313" key="3">
    <source>
        <dbReference type="Proteomes" id="UP000346198"/>
    </source>
</evidence>
<dbReference type="Pfam" id="PF02811">
    <property type="entry name" value="PHP"/>
    <property type="match status" value="1"/>
</dbReference>
<dbReference type="InterPro" id="IPR016195">
    <property type="entry name" value="Pol/histidinol_Pase-like"/>
</dbReference>
<dbReference type="Gene3D" id="1.10.150.650">
    <property type="match status" value="1"/>
</dbReference>
<dbReference type="InterPro" id="IPR052018">
    <property type="entry name" value="PHP_domain"/>
</dbReference>
<keyword evidence="3" id="KW-1185">Reference proteome</keyword>
<feature type="domain" description="PHP" evidence="1">
    <location>
        <begin position="38"/>
        <end position="156"/>
    </location>
</feature>
<dbReference type="RefSeq" id="WP_136065051.1">
    <property type="nucleotide sequence ID" value="NZ_CAAHFH010000003.1"/>
</dbReference>
<proteinExistence type="predicted"/>
<gene>
    <name evidence="2" type="ORF">SCARR_05124</name>
</gene>
<reference evidence="2 3" key="1">
    <citation type="submission" date="2019-04" db="EMBL/GenBank/DDBJ databases">
        <authorList>
            <person name="Van Vliet M D."/>
        </authorList>
    </citation>
    <scope>NUCLEOTIDE SEQUENCE [LARGE SCALE GENOMIC DNA]</scope>
    <source>
        <strain evidence="2 3">F21</strain>
    </source>
</reference>